<dbReference type="Pfam" id="PF13193">
    <property type="entry name" value="AMP-binding_C"/>
    <property type="match status" value="1"/>
</dbReference>
<dbReference type="Proteomes" id="UP001596203">
    <property type="component" value="Unassembled WGS sequence"/>
</dbReference>
<dbReference type="PROSITE" id="PS00455">
    <property type="entry name" value="AMP_BINDING"/>
    <property type="match status" value="1"/>
</dbReference>
<feature type="domain" description="AMP-binding enzyme C-terminal" evidence="2">
    <location>
        <begin position="400"/>
        <end position="474"/>
    </location>
</feature>
<evidence type="ECO:0000313" key="3">
    <source>
        <dbReference type="EMBL" id="MFC6018002.1"/>
    </source>
</evidence>
<dbReference type="InterPro" id="IPR020459">
    <property type="entry name" value="AMP-binding"/>
</dbReference>
<dbReference type="SUPFAM" id="SSF56801">
    <property type="entry name" value="Acetyl-CoA synthetase-like"/>
    <property type="match status" value="1"/>
</dbReference>
<evidence type="ECO:0000313" key="4">
    <source>
        <dbReference type="Proteomes" id="UP001596203"/>
    </source>
</evidence>
<dbReference type="EMBL" id="JBHSPR010000010">
    <property type="protein sequence ID" value="MFC6018002.1"/>
    <property type="molecule type" value="Genomic_DNA"/>
</dbReference>
<dbReference type="NCBIfam" id="TIGR01733">
    <property type="entry name" value="AA-adenyl-dom"/>
    <property type="match status" value="1"/>
</dbReference>
<proteinExistence type="predicted"/>
<dbReference type="RefSeq" id="WP_377422725.1">
    <property type="nucleotide sequence ID" value="NZ_JBHSPR010000010.1"/>
</dbReference>
<dbReference type="Gene3D" id="3.40.50.12780">
    <property type="entry name" value="N-terminal domain of ligase-like"/>
    <property type="match status" value="1"/>
</dbReference>
<dbReference type="PANTHER" id="PTHR45527:SF1">
    <property type="entry name" value="FATTY ACID SYNTHASE"/>
    <property type="match status" value="1"/>
</dbReference>
<name>A0ABW1K880_9ACTN</name>
<dbReference type="InterPro" id="IPR025110">
    <property type="entry name" value="AMP-bd_C"/>
</dbReference>
<dbReference type="InterPro" id="IPR000873">
    <property type="entry name" value="AMP-dep_synth/lig_dom"/>
</dbReference>
<dbReference type="InterPro" id="IPR042099">
    <property type="entry name" value="ANL_N_sf"/>
</dbReference>
<feature type="domain" description="AMP-dependent synthetase/ligase" evidence="1">
    <location>
        <begin position="15"/>
        <end position="356"/>
    </location>
</feature>
<sequence length="501" mass="53503">MNQHPHTMLLPTLVRAAARRTPHAAAVRDGAATVTYAQLDVLADRYAHALAELGVGRRDRVVLWTAKSIDTVAVMQAALRLGAVYVPVTPSNPGPRVQRIAEGCAAKLIVADEPLPGDTRSVSLASLHTLPDPPSELPHDVSATPDDCAFILYTSGSTGEPKGVSISHRNVLAFVCWAVDETGLAPADRLANHAPFNFDLSVFDLYGAFHAGACVDLLPATLAFAPQALTRFMVERGITVWYSVPSALQLMTTGGGLLDGDPPPALRVCVFAGEPFPLADVLRLRAAWPAVRLFNWYGPTETNVCTSYEVTDRDLTRARPLPIGTACSGDRVWLDPPGQEIGEIVVAGPTVMLGYWGQPPQQGPYRTGDLGRLDPDGNLEYVGRRDHMVKVRGHRVEPSEIETVLAAHPAVAAAAVVVIGAGLDSRIHAAVVPADGKKPTTLALKAHCAAHLPTYMVVDAVRLVAELPRTANGKIDRTAVTALCERPATQPLRPEMSNSRV</sequence>
<protein>
    <submittedName>
        <fullName evidence="3">Amino acid adenylation domain-containing protein</fullName>
    </submittedName>
</protein>
<dbReference type="Pfam" id="PF00501">
    <property type="entry name" value="AMP-binding"/>
    <property type="match status" value="1"/>
</dbReference>
<evidence type="ECO:0000259" key="1">
    <source>
        <dbReference type="Pfam" id="PF00501"/>
    </source>
</evidence>
<dbReference type="InterPro" id="IPR010071">
    <property type="entry name" value="AA_adenyl_dom"/>
</dbReference>
<keyword evidence="4" id="KW-1185">Reference proteome</keyword>
<reference evidence="4" key="1">
    <citation type="journal article" date="2019" name="Int. J. Syst. Evol. Microbiol.">
        <title>The Global Catalogue of Microorganisms (GCM) 10K type strain sequencing project: providing services to taxonomists for standard genome sequencing and annotation.</title>
        <authorList>
            <consortium name="The Broad Institute Genomics Platform"/>
            <consortium name="The Broad Institute Genome Sequencing Center for Infectious Disease"/>
            <person name="Wu L."/>
            <person name="Ma J."/>
        </authorList>
    </citation>
    <scope>NUCLEOTIDE SEQUENCE [LARGE SCALE GENOMIC DNA]</scope>
    <source>
        <strain evidence="4">ZS-35-S2</strain>
    </source>
</reference>
<dbReference type="PRINTS" id="PR00154">
    <property type="entry name" value="AMPBINDING"/>
</dbReference>
<accession>A0ABW1K880</accession>
<dbReference type="Gene3D" id="3.30.300.30">
    <property type="match status" value="1"/>
</dbReference>
<gene>
    <name evidence="3" type="ORF">ACFP2T_17505</name>
</gene>
<dbReference type="PANTHER" id="PTHR45527">
    <property type="entry name" value="NONRIBOSOMAL PEPTIDE SYNTHETASE"/>
    <property type="match status" value="1"/>
</dbReference>
<comment type="caution">
    <text evidence="3">The sequence shown here is derived from an EMBL/GenBank/DDBJ whole genome shotgun (WGS) entry which is preliminary data.</text>
</comment>
<dbReference type="InterPro" id="IPR020845">
    <property type="entry name" value="AMP-binding_CS"/>
</dbReference>
<organism evidence="3 4">
    <name type="scientific">Plantactinospora solaniradicis</name>
    <dbReference type="NCBI Taxonomy" id="1723736"/>
    <lineage>
        <taxon>Bacteria</taxon>
        <taxon>Bacillati</taxon>
        <taxon>Actinomycetota</taxon>
        <taxon>Actinomycetes</taxon>
        <taxon>Micromonosporales</taxon>
        <taxon>Micromonosporaceae</taxon>
        <taxon>Plantactinospora</taxon>
    </lineage>
</organism>
<dbReference type="InterPro" id="IPR045851">
    <property type="entry name" value="AMP-bd_C_sf"/>
</dbReference>
<evidence type="ECO:0000259" key="2">
    <source>
        <dbReference type="Pfam" id="PF13193"/>
    </source>
</evidence>